<name>S4T6Y9_9VIRU</name>
<accession>S4T6Y9</accession>
<evidence type="ECO:0000313" key="1">
    <source>
        <dbReference type="EMBL" id="AFU91849.1"/>
    </source>
</evidence>
<protein>
    <submittedName>
        <fullName evidence="1">ORF2</fullName>
    </submittedName>
</protein>
<sequence>MEKRWVRVAYCAPGLFCGCKDPKKNLEKCLTNAFSDPEGDRQENGGTGGGDPTFDIGIYALLAAAAQR</sequence>
<organism evidence="1">
    <name type="scientific">Torque teno sus virus 1b</name>
    <dbReference type="NCBI Taxonomy" id="687387"/>
    <lineage>
        <taxon>Viruses</taxon>
        <taxon>Monodnaviria</taxon>
        <taxon>Shotokuvirae</taxon>
        <taxon>Commensaviricota</taxon>
        <taxon>Cardeaviricetes</taxon>
        <taxon>Sanitavirales</taxon>
        <taxon>Anelloviridae</taxon>
        <taxon>Iotatorquevirus</taxon>
        <taxon>Iotatorquevirus suida1a</taxon>
    </lineage>
</organism>
<reference evidence="1" key="1">
    <citation type="journal article" date="2013" name="Vet. Microbiol.">
        <title>Phylogeny, spatio-temporal phylodynamics and evolutionary scenario of Torque teno sus virus 1 (TTSuV1) and 2 (TTSuV2) in wild boars: Fast dispersal and high genetic diversity.</title>
        <authorList>
            <person name="Cadar D."/>
            <person name="Kiss T."/>
            <person name="Adam D."/>
            <person name="Csagola A."/>
            <person name="Novosel D."/>
            <person name="Tuboly T."/>
        </authorList>
    </citation>
    <scope>NUCLEOTIDE SEQUENCE</scope>
    <source>
        <strain evidence="1">RO-41M</strain>
    </source>
</reference>
<dbReference type="PROSITE" id="PS51257">
    <property type="entry name" value="PROKAR_LIPOPROTEIN"/>
    <property type="match status" value="1"/>
</dbReference>
<dbReference type="EMBL" id="JX449008">
    <property type="protein sequence ID" value="AFU91849.1"/>
    <property type="molecule type" value="Genomic_DNA"/>
</dbReference>
<proteinExistence type="predicted"/>